<evidence type="ECO:0000256" key="3">
    <source>
        <dbReference type="ARBA" id="ARBA00022833"/>
    </source>
</evidence>
<feature type="domain" description="MYND-type" evidence="5">
    <location>
        <begin position="352"/>
        <end position="397"/>
    </location>
</feature>
<keyword evidence="7" id="KW-1185">Reference proteome</keyword>
<feature type="region of interest" description="Disordered" evidence="4">
    <location>
        <begin position="133"/>
        <end position="202"/>
    </location>
</feature>
<dbReference type="Proteomes" id="UP000326924">
    <property type="component" value="Unassembled WGS sequence"/>
</dbReference>
<sequence length="402" mass="43661">MSEELSPRTASKYFDMHTPTFEELAEERAKNLSPSLSSVYSFLDGNGEKKKEGDHGRSEHSGFVFSPDTSGGDGGHDPSELSHLPEGKEVDGSTFSTPPWCLDKKGAASVTTLGSTSSVSMTNHHSFQVANSGNLASPSASSVANLLRASPSTPEPNASAGAPSKSHSGTKLMSSAKQPSKERHGRARHRKDEVRKSKADTPYSKHARLHTFDLILSWLPPIGAVPCEEFPIVSPVPFTLGVEFNGYGTVKVELIFLKGKNDFNLSIGPVLTSLTSAEHLAVKCPSQKIPHGGDDQEPIYFLAPAVETLHSQQIEVFEKIEAEGVIGRTGKIVDGSQEYVIKIRAIELSKVCGGCGRWEALAVTYRRWFLCGGCYWMYFCRPQCEVNAHRAGHWKECTPLTG</sequence>
<reference evidence="6 7" key="1">
    <citation type="submission" date="2019-09" db="EMBL/GenBank/DDBJ databases">
        <title>Draft genome of the ectomycorrhizal ascomycete Sphaerosporella brunnea.</title>
        <authorList>
            <consortium name="DOE Joint Genome Institute"/>
            <person name="Benucci G.M."/>
            <person name="Marozzi G."/>
            <person name="Antonielli L."/>
            <person name="Sanchez S."/>
            <person name="Marco P."/>
            <person name="Wang X."/>
            <person name="Falini L.B."/>
            <person name="Barry K."/>
            <person name="Haridas S."/>
            <person name="Lipzen A."/>
            <person name="Labutti K."/>
            <person name="Grigoriev I.V."/>
            <person name="Murat C."/>
            <person name="Martin F."/>
            <person name="Albertini E."/>
            <person name="Donnini D."/>
            <person name="Bonito G."/>
        </authorList>
    </citation>
    <scope>NUCLEOTIDE SEQUENCE [LARGE SCALE GENOMIC DNA]</scope>
    <source>
        <strain evidence="6 7">Sb_GMNB300</strain>
    </source>
</reference>
<keyword evidence="2" id="KW-0863">Zinc-finger</keyword>
<feature type="compositionally biased region" description="Basic and acidic residues" evidence="4">
    <location>
        <begin position="74"/>
        <end position="91"/>
    </location>
</feature>
<comment type="caution">
    <text evidence="6">The sequence shown here is derived from an EMBL/GenBank/DDBJ whole genome shotgun (WGS) entry which is preliminary data.</text>
</comment>
<dbReference type="EMBL" id="VXIS01000251">
    <property type="protein sequence ID" value="KAA8895646.1"/>
    <property type="molecule type" value="Genomic_DNA"/>
</dbReference>
<feature type="region of interest" description="Disordered" evidence="4">
    <location>
        <begin position="25"/>
        <end position="100"/>
    </location>
</feature>
<dbReference type="SUPFAM" id="SSF144232">
    <property type="entry name" value="HIT/MYND zinc finger-like"/>
    <property type="match status" value="1"/>
</dbReference>
<organism evidence="6 7">
    <name type="scientific">Sphaerosporella brunnea</name>
    <dbReference type="NCBI Taxonomy" id="1250544"/>
    <lineage>
        <taxon>Eukaryota</taxon>
        <taxon>Fungi</taxon>
        <taxon>Dikarya</taxon>
        <taxon>Ascomycota</taxon>
        <taxon>Pezizomycotina</taxon>
        <taxon>Pezizomycetes</taxon>
        <taxon>Pezizales</taxon>
        <taxon>Pyronemataceae</taxon>
        <taxon>Sphaerosporella</taxon>
    </lineage>
</organism>
<dbReference type="PROSITE" id="PS01360">
    <property type="entry name" value="ZF_MYND_1"/>
    <property type="match status" value="1"/>
</dbReference>
<evidence type="ECO:0000313" key="7">
    <source>
        <dbReference type="Proteomes" id="UP000326924"/>
    </source>
</evidence>
<dbReference type="GO" id="GO:0008270">
    <property type="term" value="F:zinc ion binding"/>
    <property type="evidence" value="ECO:0007669"/>
    <property type="project" value="UniProtKB-KW"/>
</dbReference>
<evidence type="ECO:0000259" key="5">
    <source>
        <dbReference type="PROSITE" id="PS01360"/>
    </source>
</evidence>
<accession>A0A5J5EKW5</accession>
<gene>
    <name evidence="6" type="ORF">FN846DRAFT_922181</name>
</gene>
<dbReference type="OrthoDB" id="3069922at2759"/>
<feature type="compositionally biased region" description="Polar residues" evidence="4">
    <location>
        <begin position="165"/>
        <end position="178"/>
    </location>
</feature>
<feature type="compositionally biased region" description="Basic and acidic residues" evidence="4">
    <location>
        <begin position="46"/>
        <end position="60"/>
    </location>
</feature>
<evidence type="ECO:0000313" key="6">
    <source>
        <dbReference type="EMBL" id="KAA8895646.1"/>
    </source>
</evidence>
<feature type="compositionally biased region" description="Basic and acidic residues" evidence="4">
    <location>
        <begin position="190"/>
        <end position="199"/>
    </location>
</feature>
<evidence type="ECO:0000256" key="2">
    <source>
        <dbReference type="ARBA" id="ARBA00022771"/>
    </source>
</evidence>
<dbReference type="AlphaFoldDB" id="A0A5J5EKW5"/>
<dbReference type="InterPro" id="IPR002893">
    <property type="entry name" value="Znf_MYND"/>
</dbReference>
<proteinExistence type="predicted"/>
<protein>
    <recommendedName>
        <fullName evidence="5">MYND-type domain-containing protein</fullName>
    </recommendedName>
</protein>
<evidence type="ECO:0000256" key="4">
    <source>
        <dbReference type="SAM" id="MobiDB-lite"/>
    </source>
</evidence>
<feature type="compositionally biased region" description="Polar residues" evidence="4">
    <location>
        <begin position="133"/>
        <end position="156"/>
    </location>
</feature>
<keyword evidence="3" id="KW-0862">Zinc</keyword>
<name>A0A5J5EKW5_9PEZI</name>
<evidence type="ECO:0000256" key="1">
    <source>
        <dbReference type="ARBA" id="ARBA00022723"/>
    </source>
</evidence>
<keyword evidence="1" id="KW-0479">Metal-binding</keyword>
<dbReference type="InParanoid" id="A0A5J5EKW5"/>